<evidence type="ECO:0000256" key="3">
    <source>
        <dbReference type="RuleBase" id="RU000363"/>
    </source>
</evidence>
<evidence type="ECO:0000256" key="2">
    <source>
        <dbReference type="ARBA" id="ARBA00023002"/>
    </source>
</evidence>
<evidence type="ECO:0000313" key="5">
    <source>
        <dbReference type="Proteomes" id="UP000783796"/>
    </source>
</evidence>
<dbReference type="Proteomes" id="UP000783796">
    <property type="component" value="Unassembled WGS sequence"/>
</dbReference>
<name>A0A948TA20_9BACT</name>
<dbReference type="InterPro" id="IPR020904">
    <property type="entry name" value="Sc_DH/Rdtase_CS"/>
</dbReference>
<dbReference type="SUPFAM" id="SSF51735">
    <property type="entry name" value="NAD(P)-binding Rossmann-fold domains"/>
    <property type="match status" value="1"/>
</dbReference>
<reference evidence="4" key="1">
    <citation type="journal article" date="2021" name="PeerJ">
        <title>Extensive microbial diversity within the chicken gut microbiome revealed by metagenomics and culture.</title>
        <authorList>
            <person name="Gilroy R."/>
            <person name="Ravi A."/>
            <person name="Getino M."/>
            <person name="Pursley I."/>
            <person name="Horton D.L."/>
            <person name="Alikhan N.F."/>
            <person name="Baker D."/>
            <person name="Gharbi K."/>
            <person name="Hall N."/>
            <person name="Watson M."/>
            <person name="Adriaenssens E.M."/>
            <person name="Foster-Nyarko E."/>
            <person name="Jarju S."/>
            <person name="Secka A."/>
            <person name="Antonio M."/>
            <person name="Oren A."/>
            <person name="Chaudhuri R.R."/>
            <person name="La Ragione R."/>
            <person name="Hildebrand F."/>
            <person name="Pallen M.J."/>
        </authorList>
    </citation>
    <scope>NUCLEOTIDE SEQUENCE</scope>
    <source>
        <strain evidence="4">G4-2901</strain>
    </source>
</reference>
<gene>
    <name evidence="4" type="ORF">H9777_03035</name>
</gene>
<keyword evidence="2" id="KW-0560">Oxidoreductase</keyword>
<dbReference type="PROSITE" id="PS00061">
    <property type="entry name" value="ADH_SHORT"/>
    <property type="match status" value="1"/>
</dbReference>
<comment type="similarity">
    <text evidence="1 3">Belongs to the short-chain dehydrogenases/reductases (SDR) family.</text>
</comment>
<dbReference type="PANTHER" id="PTHR42901:SF1">
    <property type="entry name" value="ALCOHOL DEHYDROGENASE"/>
    <property type="match status" value="1"/>
</dbReference>
<proteinExistence type="inferred from homology"/>
<organism evidence="4 5">
    <name type="scientific">Candidatus Phocaeicola faecigallinarum</name>
    <dbReference type="NCBI Taxonomy" id="2838732"/>
    <lineage>
        <taxon>Bacteria</taxon>
        <taxon>Pseudomonadati</taxon>
        <taxon>Bacteroidota</taxon>
        <taxon>Bacteroidia</taxon>
        <taxon>Bacteroidales</taxon>
        <taxon>Bacteroidaceae</taxon>
        <taxon>Phocaeicola</taxon>
    </lineage>
</organism>
<dbReference type="InterPro" id="IPR002347">
    <property type="entry name" value="SDR_fam"/>
</dbReference>
<protein>
    <submittedName>
        <fullName evidence="4">SDR family NAD(P)-dependent oxidoreductase</fullName>
    </submittedName>
</protein>
<dbReference type="PRINTS" id="PR00081">
    <property type="entry name" value="GDHRDH"/>
</dbReference>
<sequence>MKGKTILITGATSGIGEGCARKFAAMGSKLILNGRNTEKLESLKQELEKTGTEVATLPFDVRNREEMRNAIDSLQGEWKNIDVLINNAGLVLGIDKEHEGSLDEWDVVIDTNIKGLLAMTRMIVPGMVERGCGHIINIGSIAGDAAYAGGSVYCATKAAVKALSDGLRIDLVDTPLRVTNIKPGMVETNFSVIRFRGDKNKADAVYDGLKPLTGDDIADVVYYAASAPAHVQIAEVLVMPTYQATGTVCHRQK</sequence>
<reference evidence="4" key="2">
    <citation type="submission" date="2021-04" db="EMBL/GenBank/DDBJ databases">
        <authorList>
            <person name="Gilroy R."/>
        </authorList>
    </citation>
    <scope>NUCLEOTIDE SEQUENCE</scope>
    <source>
        <strain evidence="4">G4-2901</strain>
    </source>
</reference>
<dbReference type="PANTHER" id="PTHR42901">
    <property type="entry name" value="ALCOHOL DEHYDROGENASE"/>
    <property type="match status" value="1"/>
</dbReference>
<evidence type="ECO:0000256" key="1">
    <source>
        <dbReference type="ARBA" id="ARBA00006484"/>
    </source>
</evidence>
<dbReference type="EMBL" id="JAHLFW010000031">
    <property type="protein sequence ID" value="MBU3837293.1"/>
    <property type="molecule type" value="Genomic_DNA"/>
</dbReference>
<dbReference type="PRINTS" id="PR00080">
    <property type="entry name" value="SDRFAMILY"/>
</dbReference>
<accession>A0A948TA20</accession>
<evidence type="ECO:0000313" key="4">
    <source>
        <dbReference type="EMBL" id="MBU3837293.1"/>
    </source>
</evidence>
<dbReference type="FunFam" id="3.40.50.720:FF:000047">
    <property type="entry name" value="NADP-dependent L-serine/L-allo-threonine dehydrogenase"/>
    <property type="match status" value="1"/>
</dbReference>
<dbReference type="AlphaFoldDB" id="A0A948TA20"/>
<dbReference type="Pfam" id="PF00106">
    <property type="entry name" value="adh_short"/>
    <property type="match status" value="1"/>
</dbReference>
<dbReference type="GO" id="GO:0016616">
    <property type="term" value="F:oxidoreductase activity, acting on the CH-OH group of donors, NAD or NADP as acceptor"/>
    <property type="evidence" value="ECO:0007669"/>
    <property type="project" value="UniProtKB-ARBA"/>
</dbReference>
<dbReference type="Gene3D" id="3.40.50.720">
    <property type="entry name" value="NAD(P)-binding Rossmann-like Domain"/>
    <property type="match status" value="1"/>
</dbReference>
<comment type="caution">
    <text evidence="4">The sequence shown here is derived from an EMBL/GenBank/DDBJ whole genome shotgun (WGS) entry which is preliminary data.</text>
</comment>
<dbReference type="InterPro" id="IPR036291">
    <property type="entry name" value="NAD(P)-bd_dom_sf"/>
</dbReference>